<evidence type="ECO:0000256" key="1">
    <source>
        <dbReference type="SAM" id="MobiDB-lite"/>
    </source>
</evidence>
<accession>A0A6J4JNY8</accession>
<dbReference type="GO" id="GO:0006313">
    <property type="term" value="P:DNA transposition"/>
    <property type="evidence" value="ECO:0007669"/>
    <property type="project" value="InterPro"/>
</dbReference>
<dbReference type="Pfam" id="PF01527">
    <property type="entry name" value="HTH_Tnp_1"/>
    <property type="match status" value="1"/>
</dbReference>
<feature type="region of interest" description="Disordered" evidence="1">
    <location>
        <begin position="72"/>
        <end position="96"/>
    </location>
</feature>
<proteinExistence type="predicted"/>
<dbReference type="EMBL" id="CADCTG010000311">
    <property type="protein sequence ID" value="CAA9283738.1"/>
    <property type="molecule type" value="Genomic_DNA"/>
</dbReference>
<sequence length="130" mass="14296">MEIISGVERRRRWRDEDKLRILAEIDGGARLNDVARRHDVSRGLIWQWRDAQRRGRLVEETPSFVPVCVMPELPSPEPEGAAGLAPGTAPDTGATPDERIEIVLPDGTAVRVSEAVGLAALRRVLSALRG</sequence>
<dbReference type="InterPro" id="IPR002514">
    <property type="entry name" value="Transposase_8"/>
</dbReference>
<dbReference type="AlphaFoldDB" id="A0A6J4JNY8"/>
<dbReference type="GO" id="GO:0004803">
    <property type="term" value="F:transposase activity"/>
    <property type="evidence" value="ECO:0007669"/>
    <property type="project" value="InterPro"/>
</dbReference>
<dbReference type="NCBIfam" id="NF047595">
    <property type="entry name" value="IS66_ISRel24_TnpA"/>
    <property type="match status" value="1"/>
</dbReference>
<reference evidence="2" key="1">
    <citation type="submission" date="2020-02" db="EMBL/GenBank/DDBJ databases">
        <authorList>
            <person name="Meier V. D."/>
        </authorList>
    </citation>
    <scope>NUCLEOTIDE SEQUENCE</scope>
    <source>
        <strain evidence="2">AVDCRST_MAG08</strain>
    </source>
</reference>
<dbReference type="InterPro" id="IPR010921">
    <property type="entry name" value="Trp_repressor/repl_initiator"/>
</dbReference>
<name>A0A6J4JNY8_9PROT</name>
<gene>
    <name evidence="2" type="ORF">AVDCRST_MAG08-4019</name>
</gene>
<organism evidence="2">
    <name type="scientific">uncultured Acetobacteraceae bacterium</name>
    <dbReference type="NCBI Taxonomy" id="169975"/>
    <lineage>
        <taxon>Bacteria</taxon>
        <taxon>Pseudomonadati</taxon>
        <taxon>Pseudomonadota</taxon>
        <taxon>Alphaproteobacteria</taxon>
        <taxon>Acetobacterales</taxon>
        <taxon>Acetobacteraceae</taxon>
        <taxon>environmental samples</taxon>
    </lineage>
</organism>
<evidence type="ECO:0008006" key="3">
    <source>
        <dbReference type="Google" id="ProtNLM"/>
    </source>
</evidence>
<evidence type="ECO:0000313" key="2">
    <source>
        <dbReference type="EMBL" id="CAA9283738.1"/>
    </source>
</evidence>
<dbReference type="SUPFAM" id="SSF48295">
    <property type="entry name" value="TrpR-like"/>
    <property type="match status" value="1"/>
</dbReference>
<protein>
    <recommendedName>
        <fullName evidence="3">Transposase</fullName>
    </recommendedName>
</protein>
<dbReference type="GO" id="GO:0043565">
    <property type="term" value="F:sequence-specific DNA binding"/>
    <property type="evidence" value="ECO:0007669"/>
    <property type="project" value="InterPro"/>
</dbReference>